<evidence type="ECO:0000313" key="3">
    <source>
        <dbReference type="Proteomes" id="UP000288669"/>
    </source>
</evidence>
<dbReference type="OrthoDB" id="9813540at2"/>
<dbReference type="Gene3D" id="1.10.1760.20">
    <property type="match status" value="1"/>
</dbReference>
<sequence>MKTRHLTFTAILLAILLFLAFSPFGFIQLGVIKATLIHIPVIMASILLGPRLGSLMGVAFGCCSLAINTMSPTLLSFVFSPFIPVIGTQHGSVLALIVAFIPRILLGIFPYYLNQSAKKLWQADAHLIKTRFFLIGLFSTMLHTILVMSFIFILFREHYAQAVNIHSTALLLKAILSIVLTNGLAEAIVAGLVCGASLPILNKYVKKK</sequence>
<dbReference type="EMBL" id="NGJZ01000002">
    <property type="protein sequence ID" value="RSU07169.1"/>
    <property type="molecule type" value="Genomic_DNA"/>
</dbReference>
<keyword evidence="3" id="KW-1185">Reference proteome</keyword>
<protein>
    <submittedName>
        <fullName evidence="2">ECF transporter S component</fullName>
    </submittedName>
</protein>
<keyword evidence="1" id="KW-0812">Transmembrane</keyword>
<comment type="caution">
    <text evidence="2">The sequence shown here is derived from an EMBL/GenBank/DDBJ whole genome shotgun (WGS) entry which is preliminary data.</text>
</comment>
<evidence type="ECO:0000313" key="2">
    <source>
        <dbReference type="EMBL" id="RSU07169.1"/>
    </source>
</evidence>
<feature type="transmembrane region" description="Helical" evidence="1">
    <location>
        <begin position="91"/>
        <end position="112"/>
    </location>
</feature>
<dbReference type="AlphaFoldDB" id="A0A430AGV9"/>
<dbReference type="GO" id="GO:0022857">
    <property type="term" value="F:transmembrane transporter activity"/>
    <property type="evidence" value="ECO:0007669"/>
    <property type="project" value="InterPro"/>
</dbReference>
<organism evidence="2 3">
    <name type="scientific">Vagococcus entomophilus</name>
    <dbReference type="NCBI Taxonomy" id="1160095"/>
    <lineage>
        <taxon>Bacteria</taxon>
        <taxon>Bacillati</taxon>
        <taxon>Bacillota</taxon>
        <taxon>Bacilli</taxon>
        <taxon>Lactobacillales</taxon>
        <taxon>Enterococcaceae</taxon>
        <taxon>Vagococcus</taxon>
    </lineage>
</organism>
<dbReference type="RefSeq" id="WP_126824803.1">
    <property type="nucleotide sequence ID" value="NZ_JBHLWU010000002.1"/>
</dbReference>
<feature type="transmembrane region" description="Helical" evidence="1">
    <location>
        <begin position="175"/>
        <end position="201"/>
    </location>
</feature>
<dbReference type="InterPro" id="IPR024529">
    <property type="entry name" value="ECF_trnsprt_substrate-spec"/>
</dbReference>
<dbReference type="Pfam" id="PF12822">
    <property type="entry name" value="ECF_trnsprt"/>
    <property type="match status" value="1"/>
</dbReference>
<feature type="transmembrane region" description="Helical" evidence="1">
    <location>
        <begin position="55"/>
        <end position="79"/>
    </location>
</feature>
<reference evidence="2 3" key="1">
    <citation type="submission" date="2017-05" db="EMBL/GenBank/DDBJ databases">
        <title>Vagococcus spp. assemblies.</title>
        <authorList>
            <person name="Gulvik C.A."/>
        </authorList>
    </citation>
    <scope>NUCLEOTIDE SEQUENCE [LARGE SCALE GENOMIC DNA]</scope>
    <source>
        <strain evidence="2 3">DSM 24756</strain>
    </source>
</reference>
<proteinExistence type="predicted"/>
<gene>
    <name evidence="2" type="ORF">CBF30_07915</name>
</gene>
<keyword evidence="1" id="KW-1133">Transmembrane helix</keyword>
<evidence type="ECO:0000256" key="1">
    <source>
        <dbReference type="SAM" id="Phobius"/>
    </source>
</evidence>
<accession>A0A430AGV9</accession>
<keyword evidence="1" id="KW-0472">Membrane</keyword>
<dbReference type="Proteomes" id="UP000288669">
    <property type="component" value="Unassembled WGS sequence"/>
</dbReference>
<feature type="transmembrane region" description="Helical" evidence="1">
    <location>
        <begin position="132"/>
        <end position="155"/>
    </location>
</feature>
<feature type="transmembrane region" description="Helical" evidence="1">
    <location>
        <begin position="30"/>
        <end position="48"/>
    </location>
</feature>
<name>A0A430AGV9_9ENTE</name>